<dbReference type="EMBL" id="JAVLVT010000001">
    <property type="protein sequence ID" value="MDS1269070.1"/>
    <property type="molecule type" value="Genomic_DNA"/>
</dbReference>
<evidence type="ECO:0000313" key="3">
    <source>
        <dbReference type="Proteomes" id="UP001250214"/>
    </source>
</evidence>
<dbReference type="PROSITE" id="PS50943">
    <property type="entry name" value="HTH_CROC1"/>
    <property type="match status" value="1"/>
</dbReference>
<dbReference type="Pfam" id="PF19054">
    <property type="entry name" value="DUF5753"/>
    <property type="match status" value="1"/>
</dbReference>
<accession>A0ABU2H2H9</accession>
<dbReference type="SMART" id="SM00530">
    <property type="entry name" value="HTH_XRE"/>
    <property type="match status" value="1"/>
</dbReference>
<feature type="domain" description="HTH cro/C1-type" evidence="1">
    <location>
        <begin position="23"/>
        <end position="77"/>
    </location>
</feature>
<dbReference type="CDD" id="cd00093">
    <property type="entry name" value="HTH_XRE"/>
    <property type="match status" value="1"/>
</dbReference>
<sequence>MTQSDSSATGRGPADRARLARALRNARRYSGLGGVEAGRRAGMSQSKISKIERELLLPAERDVAALCGVYQVSSEQQEELLGLARGLREESSARVIMARGVAEFQRRVGQLESSATLVRGFQPAMVPGQLQTESYARCVFSASIPTPLEPQEIEEAVTARLSRRAGMNVGSTQYRLVLAEGALRWQACSPALMAGQIQAVVAAIASPSLEIGVIPWTQPMRVFASHGFHIYDDDAVTVGTKSATATLTGPADIATYVDLFTELERAASFGDAAREHLERIAADYRRLAES</sequence>
<protein>
    <submittedName>
        <fullName evidence="2">Helix-turn-helix transcriptional regulator</fullName>
    </submittedName>
</protein>
<evidence type="ECO:0000313" key="2">
    <source>
        <dbReference type="EMBL" id="MDS1269070.1"/>
    </source>
</evidence>
<dbReference type="InterPro" id="IPR043917">
    <property type="entry name" value="DUF5753"/>
</dbReference>
<dbReference type="InterPro" id="IPR001387">
    <property type="entry name" value="Cro/C1-type_HTH"/>
</dbReference>
<proteinExistence type="predicted"/>
<name>A0ABU2H2H9_9ACTN</name>
<reference evidence="3" key="1">
    <citation type="submission" date="2023-07" db="EMBL/GenBank/DDBJ databases">
        <title>Novel species in the genus Lipingzhangella isolated from Sambhar Salt Lake.</title>
        <authorList>
            <person name="Jiya N."/>
            <person name="Kajale S."/>
            <person name="Sharma A."/>
        </authorList>
    </citation>
    <scope>NUCLEOTIDE SEQUENCE [LARGE SCALE GENOMIC DNA]</scope>
    <source>
        <strain evidence="3">LS1_29</strain>
    </source>
</reference>
<comment type="caution">
    <text evidence="2">The sequence shown here is derived from an EMBL/GenBank/DDBJ whole genome shotgun (WGS) entry which is preliminary data.</text>
</comment>
<dbReference type="Pfam" id="PF13560">
    <property type="entry name" value="HTH_31"/>
    <property type="match status" value="1"/>
</dbReference>
<gene>
    <name evidence="2" type="ORF">RIF23_02035</name>
</gene>
<organism evidence="2 3">
    <name type="scientific">Lipingzhangella rawalii</name>
    <dbReference type="NCBI Taxonomy" id="2055835"/>
    <lineage>
        <taxon>Bacteria</taxon>
        <taxon>Bacillati</taxon>
        <taxon>Actinomycetota</taxon>
        <taxon>Actinomycetes</taxon>
        <taxon>Streptosporangiales</taxon>
        <taxon>Nocardiopsidaceae</taxon>
        <taxon>Lipingzhangella</taxon>
    </lineage>
</organism>
<dbReference type="Proteomes" id="UP001250214">
    <property type="component" value="Unassembled WGS sequence"/>
</dbReference>
<dbReference type="SUPFAM" id="SSF47413">
    <property type="entry name" value="lambda repressor-like DNA-binding domains"/>
    <property type="match status" value="1"/>
</dbReference>
<evidence type="ECO:0000259" key="1">
    <source>
        <dbReference type="PROSITE" id="PS50943"/>
    </source>
</evidence>
<dbReference type="RefSeq" id="WP_310910584.1">
    <property type="nucleotide sequence ID" value="NZ_JAVLVT010000001.1"/>
</dbReference>
<keyword evidence="3" id="KW-1185">Reference proteome</keyword>
<dbReference type="Gene3D" id="1.10.260.40">
    <property type="entry name" value="lambda repressor-like DNA-binding domains"/>
    <property type="match status" value="1"/>
</dbReference>
<dbReference type="InterPro" id="IPR010982">
    <property type="entry name" value="Lambda_DNA-bd_dom_sf"/>
</dbReference>